<feature type="compositionally biased region" description="Basic and acidic residues" evidence="1">
    <location>
        <begin position="107"/>
        <end position="118"/>
    </location>
</feature>
<gene>
    <name evidence="2" type="ORF">PV07_08254</name>
</gene>
<dbReference type="AlphaFoldDB" id="A0A0D2CYF0"/>
<dbReference type="RefSeq" id="XP_016248820.1">
    <property type="nucleotide sequence ID" value="XM_016395401.1"/>
</dbReference>
<feature type="region of interest" description="Disordered" evidence="1">
    <location>
        <begin position="106"/>
        <end position="246"/>
    </location>
</feature>
<accession>A0A0D2CYF0</accession>
<evidence type="ECO:0000313" key="3">
    <source>
        <dbReference type="Proteomes" id="UP000054466"/>
    </source>
</evidence>
<evidence type="ECO:0000313" key="2">
    <source>
        <dbReference type="EMBL" id="KIW28604.1"/>
    </source>
</evidence>
<organism evidence="2 3">
    <name type="scientific">Cladophialophora immunda</name>
    <dbReference type="NCBI Taxonomy" id="569365"/>
    <lineage>
        <taxon>Eukaryota</taxon>
        <taxon>Fungi</taxon>
        <taxon>Dikarya</taxon>
        <taxon>Ascomycota</taxon>
        <taxon>Pezizomycotina</taxon>
        <taxon>Eurotiomycetes</taxon>
        <taxon>Chaetothyriomycetidae</taxon>
        <taxon>Chaetothyriales</taxon>
        <taxon>Herpotrichiellaceae</taxon>
        <taxon>Cladophialophora</taxon>
    </lineage>
</organism>
<reference evidence="2 3" key="1">
    <citation type="submission" date="2015-01" db="EMBL/GenBank/DDBJ databases">
        <title>The Genome Sequence of Cladophialophora immunda CBS83496.</title>
        <authorList>
            <consortium name="The Broad Institute Genomics Platform"/>
            <person name="Cuomo C."/>
            <person name="de Hoog S."/>
            <person name="Gorbushina A."/>
            <person name="Stielow B."/>
            <person name="Teixiera M."/>
            <person name="Abouelleil A."/>
            <person name="Chapman S.B."/>
            <person name="Priest M."/>
            <person name="Young S.K."/>
            <person name="Wortman J."/>
            <person name="Nusbaum C."/>
            <person name="Birren B."/>
        </authorList>
    </citation>
    <scope>NUCLEOTIDE SEQUENCE [LARGE SCALE GENOMIC DNA]</scope>
    <source>
        <strain evidence="2 3">CBS 83496</strain>
    </source>
</reference>
<dbReference type="EMBL" id="KN847043">
    <property type="protein sequence ID" value="KIW28604.1"/>
    <property type="molecule type" value="Genomic_DNA"/>
</dbReference>
<dbReference type="HOGENOM" id="CLU_969896_0_0_1"/>
<protein>
    <submittedName>
        <fullName evidence="2">Uncharacterized protein</fullName>
    </submittedName>
</protein>
<feature type="compositionally biased region" description="Acidic residues" evidence="1">
    <location>
        <begin position="148"/>
        <end position="158"/>
    </location>
</feature>
<dbReference type="OrthoDB" id="6220758at2759"/>
<dbReference type="GeneID" id="27347448"/>
<feature type="region of interest" description="Disordered" evidence="1">
    <location>
        <begin position="1"/>
        <end position="90"/>
    </location>
</feature>
<name>A0A0D2CYF0_9EURO</name>
<proteinExistence type="predicted"/>
<feature type="compositionally biased region" description="Basic and acidic residues" evidence="1">
    <location>
        <begin position="190"/>
        <end position="215"/>
    </location>
</feature>
<sequence length="299" mass="33163">MTKTPASNPPAMQTQSMAKAMELVDDPMPPMPVPRPRSYPFVDIATSQVHRLAHTRSSLRSRDNSRAERDDRGLFADDTAAEDDRADERERERFRAYHYFDSAYPDHSLRVEYSDDPRYPAGEYPEGAYPTDAYLADDESGSEQFDGHDDDDDDDEGLYLDPPANFLYDDDEDSADEGWGSETDEDEDESAAREFADTRDEQPTTKAGDEARDTEGLETDPDAAAAAAAAATATATPPKARAQGDAGDINLHHHIDAPQTPNLVRHAVFAAAACVGLMYAWNWALNRPRQLPLWNDGEH</sequence>
<dbReference type="VEuPathDB" id="FungiDB:PV07_08254"/>
<feature type="compositionally biased region" description="Low complexity" evidence="1">
    <location>
        <begin position="223"/>
        <end position="236"/>
    </location>
</feature>
<feature type="compositionally biased region" description="Polar residues" evidence="1">
    <location>
        <begin position="1"/>
        <end position="17"/>
    </location>
</feature>
<keyword evidence="3" id="KW-1185">Reference proteome</keyword>
<feature type="compositionally biased region" description="Basic and acidic residues" evidence="1">
    <location>
        <begin position="60"/>
        <end position="75"/>
    </location>
</feature>
<evidence type="ECO:0000256" key="1">
    <source>
        <dbReference type="SAM" id="MobiDB-lite"/>
    </source>
</evidence>
<dbReference type="Proteomes" id="UP000054466">
    <property type="component" value="Unassembled WGS sequence"/>
</dbReference>
<feature type="compositionally biased region" description="Pro residues" evidence="1">
    <location>
        <begin position="27"/>
        <end position="37"/>
    </location>
</feature>